<dbReference type="Proteomes" id="UP000516305">
    <property type="component" value="Chromosome"/>
</dbReference>
<evidence type="ECO:0000256" key="5">
    <source>
        <dbReference type="SAM" id="MobiDB-lite"/>
    </source>
</evidence>
<evidence type="ECO:0000313" key="8">
    <source>
        <dbReference type="Proteomes" id="UP000516305"/>
    </source>
</evidence>
<feature type="coiled-coil region" evidence="4">
    <location>
        <begin position="543"/>
        <end position="577"/>
    </location>
</feature>
<dbReference type="InterPro" id="IPR007696">
    <property type="entry name" value="DNA_mismatch_repair_MutS_core"/>
</dbReference>
<dbReference type="GO" id="GO:0140664">
    <property type="term" value="F:ATP-dependent DNA damage sensor activity"/>
    <property type="evidence" value="ECO:0007669"/>
    <property type="project" value="InterPro"/>
</dbReference>
<dbReference type="PANTHER" id="PTHR48466">
    <property type="entry name" value="OS10G0509000 PROTEIN-RELATED"/>
    <property type="match status" value="1"/>
</dbReference>
<dbReference type="PANTHER" id="PTHR48466:SF2">
    <property type="entry name" value="OS10G0509000 PROTEIN"/>
    <property type="match status" value="1"/>
</dbReference>
<dbReference type="Pfam" id="PF00488">
    <property type="entry name" value="MutS_V"/>
    <property type="match status" value="1"/>
</dbReference>
<keyword evidence="3" id="KW-0238">DNA-binding</keyword>
<dbReference type="GO" id="GO:0045910">
    <property type="term" value="P:negative regulation of DNA recombination"/>
    <property type="evidence" value="ECO:0007669"/>
    <property type="project" value="InterPro"/>
</dbReference>
<evidence type="ECO:0000256" key="1">
    <source>
        <dbReference type="ARBA" id="ARBA00022741"/>
    </source>
</evidence>
<evidence type="ECO:0000256" key="4">
    <source>
        <dbReference type="SAM" id="Coils"/>
    </source>
</evidence>
<keyword evidence="2" id="KW-0067">ATP-binding</keyword>
<dbReference type="InterPro" id="IPR000432">
    <property type="entry name" value="DNA_mismatch_repair_MutS_C"/>
</dbReference>
<dbReference type="InterPro" id="IPR045076">
    <property type="entry name" value="MutS"/>
</dbReference>
<dbReference type="EMBL" id="CP060139">
    <property type="protein sequence ID" value="QNR25750.1"/>
    <property type="molecule type" value="Genomic_DNA"/>
</dbReference>
<dbReference type="GO" id="GO:0005524">
    <property type="term" value="F:ATP binding"/>
    <property type="evidence" value="ECO:0007669"/>
    <property type="project" value="UniProtKB-KW"/>
</dbReference>
<dbReference type="GO" id="GO:0006298">
    <property type="term" value="P:mismatch repair"/>
    <property type="evidence" value="ECO:0007669"/>
    <property type="project" value="InterPro"/>
</dbReference>
<feature type="compositionally biased region" description="Basic residues" evidence="5">
    <location>
        <begin position="711"/>
        <end position="722"/>
    </location>
</feature>
<organism evidence="7 8">
    <name type="scientific">Croceimicrobium hydrocarbonivorans</name>
    <dbReference type="NCBI Taxonomy" id="2761580"/>
    <lineage>
        <taxon>Bacteria</taxon>
        <taxon>Pseudomonadati</taxon>
        <taxon>Bacteroidota</taxon>
        <taxon>Flavobacteriia</taxon>
        <taxon>Flavobacteriales</taxon>
        <taxon>Owenweeksiaceae</taxon>
        <taxon>Croceimicrobium</taxon>
    </lineage>
</organism>
<dbReference type="PIRSF" id="PIRSF005814">
    <property type="entry name" value="MutS_YshD"/>
    <property type="match status" value="1"/>
</dbReference>
<dbReference type="InterPro" id="IPR036187">
    <property type="entry name" value="DNA_mismatch_repair_MutS_sf"/>
</dbReference>
<dbReference type="SMART" id="SM00534">
    <property type="entry name" value="MUTSac"/>
    <property type="match status" value="1"/>
</dbReference>
<name>A0A7H0VJ52_9FLAO</name>
<dbReference type="RefSeq" id="WP_210760275.1">
    <property type="nucleotide sequence ID" value="NZ_CP060139.1"/>
</dbReference>
<dbReference type="SMART" id="SM00533">
    <property type="entry name" value="MUTSd"/>
    <property type="match status" value="1"/>
</dbReference>
<dbReference type="KEGG" id="chyd:H4K34_07880"/>
<dbReference type="InterPro" id="IPR027417">
    <property type="entry name" value="P-loop_NTPase"/>
</dbReference>
<accession>A0A7H0VJ52</accession>
<protein>
    <recommendedName>
        <fullName evidence="6">DNA mismatch repair proteins mutS family domain-containing protein</fullName>
    </recommendedName>
</protein>
<dbReference type="InterPro" id="IPR005747">
    <property type="entry name" value="MutS2"/>
</dbReference>
<keyword evidence="8" id="KW-1185">Reference proteome</keyword>
<feature type="compositionally biased region" description="Basic and acidic residues" evidence="5">
    <location>
        <begin position="733"/>
        <end position="746"/>
    </location>
</feature>
<dbReference type="GO" id="GO:0004519">
    <property type="term" value="F:endonuclease activity"/>
    <property type="evidence" value="ECO:0007669"/>
    <property type="project" value="InterPro"/>
</dbReference>
<dbReference type="SUPFAM" id="SSF52540">
    <property type="entry name" value="P-loop containing nucleoside triphosphate hydrolases"/>
    <property type="match status" value="1"/>
</dbReference>
<dbReference type="GO" id="GO:0016887">
    <property type="term" value="F:ATP hydrolysis activity"/>
    <property type="evidence" value="ECO:0007669"/>
    <property type="project" value="InterPro"/>
</dbReference>
<dbReference type="GO" id="GO:0030983">
    <property type="term" value="F:mismatched DNA binding"/>
    <property type="evidence" value="ECO:0007669"/>
    <property type="project" value="InterPro"/>
</dbReference>
<dbReference type="SUPFAM" id="SSF48334">
    <property type="entry name" value="DNA repair protein MutS, domain III"/>
    <property type="match status" value="1"/>
</dbReference>
<evidence type="ECO:0000259" key="6">
    <source>
        <dbReference type="PROSITE" id="PS00486"/>
    </source>
</evidence>
<proteinExistence type="predicted"/>
<reference evidence="7 8" key="1">
    <citation type="submission" date="2020-08" db="EMBL/GenBank/DDBJ databases">
        <title>Croceimicrobium hydrocarbonivorans gen. nov., sp. nov., a novel marine bacterium isolated from a bacterial consortium that degrades polyethylene terephthalate.</title>
        <authorList>
            <person name="Liu R."/>
        </authorList>
    </citation>
    <scope>NUCLEOTIDE SEQUENCE [LARGE SCALE GENOMIC DNA]</scope>
    <source>
        <strain evidence="7 8">A20-9</strain>
    </source>
</reference>
<evidence type="ECO:0000313" key="7">
    <source>
        <dbReference type="EMBL" id="QNR25750.1"/>
    </source>
</evidence>
<dbReference type="AlphaFoldDB" id="A0A7H0VJ52"/>
<keyword evidence="4" id="KW-0175">Coiled coil</keyword>
<evidence type="ECO:0000256" key="2">
    <source>
        <dbReference type="ARBA" id="ARBA00022840"/>
    </source>
</evidence>
<gene>
    <name evidence="7" type="ORF">H4K34_07880</name>
</gene>
<feature type="domain" description="DNA mismatch repair proteins mutS family" evidence="6">
    <location>
        <begin position="423"/>
        <end position="439"/>
    </location>
</feature>
<dbReference type="Gene3D" id="3.40.50.300">
    <property type="entry name" value="P-loop containing nucleotide triphosphate hydrolases"/>
    <property type="match status" value="1"/>
</dbReference>
<evidence type="ECO:0000256" key="3">
    <source>
        <dbReference type="ARBA" id="ARBA00023125"/>
    </source>
</evidence>
<keyword evidence="1" id="KW-0547">Nucleotide-binding</keyword>
<dbReference type="NCBIfam" id="TIGR01069">
    <property type="entry name" value="mutS2"/>
    <property type="match status" value="1"/>
</dbReference>
<sequence length="770" mass="87429">MPKISLLQLYPPDLAQALDFPFIQRELARYCSSRKAKDLALALKPEPQADLLAQKIAESDQILSLLLSDESFPSAEHPDLSEFLSKLKVRGHALREEQFADIRSLAINYRHIHQFVANKQERLPAIWAPLEYLLPEKFVIEAIDKVLDERAQVRSSASAELSHIRRELTRKRASADRIFNRILKKYRDKGYIADFDESVSESRRVLAIVASYKGQIQGILHGSSSKHSIAYIEPGETVEINNEISELLEAEKEEIKRILRQLSTDLSPYHDYLDAVCKTLVWLDLSRAKAIFAYQQEACYPEILSEKKIFLKDAYNPVLRHFNKEKNKSTVPLDLTLDAEQRILVISGPNAGGKSLSLKTVGLLQIMLQSGLAIPVHPDSQFCLFDQLLGDIGDAQSIENELSTYSSKLQKMDHFLTYTDSSTLLLIDEFGSGSDPELGSALAQVFLDRLNAYGAYGIITTHFNAIKALAAEMPGVVNGAMLFDQKSFDPRYELQIGQPGSSYTFEVAQRSGIPSHLIDDARGRVQQNTLEVDKLLVQIQQDKVAIEKVRSAQEKELQKLRKLERMQQDRILKLEEKVQKHSRINEEQDRLMYWGQRFQKLIDSWMDQKTQKDKKAIVARFIAMLNQRSGEVEVEEQKSHRKEVKQHHKDLDRYLQEEVKMGMEVRILESGIKGSILEQKGDKFLLALGGNMTALMERSKFVRADAPLGQKPRKKQRQKNFRKPNTAKADTAQAKEKQSVQTEGKKKNAPQAKGRKAQNQAKPGSKSGEQ</sequence>
<feature type="region of interest" description="Disordered" evidence="5">
    <location>
        <begin position="703"/>
        <end position="770"/>
    </location>
</feature>
<dbReference type="PROSITE" id="PS00486">
    <property type="entry name" value="DNA_MISMATCH_REPAIR_2"/>
    <property type="match status" value="1"/>
</dbReference>